<dbReference type="InterPro" id="IPR003423">
    <property type="entry name" value="OMP_efflux"/>
</dbReference>
<dbReference type="EMBL" id="SIHI01000001">
    <property type="protein sequence ID" value="TWT58664.1"/>
    <property type="molecule type" value="Genomic_DNA"/>
</dbReference>
<dbReference type="OrthoDB" id="9791261at2"/>
<dbReference type="PROSITE" id="PS51257">
    <property type="entry name" value="PROKAR_LIPOPROTEIN"/>
    <property type="match status" value="1"/>
</dbReference>
<evidence type="ECO:0000256" key="1">
    <source>
        <dbReference type="ARBA" id="ARBA00007613"/>
    </source>
</evidence>
<protein>
    <submittedName>
        <fullName evidence="2">Cobalt-zinc-cadmium resistance protein CzcC</fullName>
    </submittedName>
</protein>
<keyword evidence="3" id="KW-1185">Reference proteome</keyword>
<dbReference type="PANTHER" id="PTHR30203:SF24">
    <property type="entry name" value="BLR4935 PROTEIN"/>
    <property type="match status" value="1"/>
</dbReference>
<dbReference type="GO" id="GO:0015562">
    <property type="term" value="F:efflux transmembrane transporter activity"/>
    <property type="evidence" value="ECO:0007669"/>
    <property type="project" value="InterPro"/>
</dbReference>
<comment type="similarity">
    <text evidence="1">Belongs to the outer membrane factor (OMF) (TC 1.B.17) family.</text>
</comment>
<proteinExistence type="inferred from homology"/>
<sequence length="442" mass="49174">MGRSFVRTNRFHCLIVLLTIGSSCWGDDIAMNLAVPIPPLDDQVETPGSEADRAGALTLDHAVSLALQHHPSIHEKSSTVDRFRGLRWNSTRKPNPTVGYQASEIGDNGRAGMQGVYYSQEFVTANKLGLNGQIGGWEVETARWQTEVQRLRVIGDVRQRFYDLLAARKREEILHVMEAILQDGVSLTEQLVQAGQVGRGELLQAQLRLKENELRHQNAGTQVLAAKRALEVVMGGEPINLDHVDGSLSEAVPDLNFEVELPKAIARHPAIETARAEMVRHQWAVQREQVEPIPNLQSQVGVQYDNSSYDTIVNLQFGFELPVNNRNSGRVAAACADYVQASFRAKRLELALREQFVEAFREYGVAVQTLKQIENELLPLSQENLETAQTLYKSGEMSYLGLLTAQQSYVEVLLSLNTARKDAWQAVSLIENGLLTNALTTQ</sequence>
<reference evidence="2 3" key="1">
    <citation type="submission" date="2019-02" db="EMBL/GenBank/DDBJ databases">
        <title>Deep-cultivation of Planctomycetes and their phenomic and genomic characterization uncovers novel biology.</title>
        <authorList>
            <person name="Wiegand S."/>
            <person name="Jogler M."/>
            <person name="Boedeker C."/>
            <person name="Pinto D."/>
            <person name="Vollmers J."/>
            <person name="Rivas-Marin E."/>
            <person name="Kohn T."/>
            <person name="Peeters S.H."/>
            <person name="Heuer A."/>
            <person name="Rast P."/>
            <person name="Oberbeckmann S."/>
            <person name="Bunk B."/>
            <person name="Jeske O."/>
            <person name="Meyerdierks A."/>
            <person name="Storesund J.E."/>
            <person name="Kallscheuer N."/>
            <person name="Luecker S."/>
            <person name="Lage O.M."/>
            <person name="Pohl T."/>
            <person name="Merkel B.J."/>
            <person name="Hornburger P."/>
            <person name="Mueller R.-W."/>
            <person name="Bruemmer F."/>
            <person name="Labrenz M."/>
            <person name="Spormann A.M."/>
            <person name="Op Den Camp H."/>
            <person name="Overmann J."/>
            <person name="Amann R."/>
            <person name="Jetten M.S.M."/>
            <person name="Mascher T."/>
            <person name="Medema M.H."/>
            <person name="Devos D.P."/>
            <person name="Kaster A.-K."/>
            <person name="Ovreas L."/>
            <person name="Rohde M."/>
            <person name="Galperin M.Y."/>
            <person name="Jogler C."/>
        </authorList>
    </citation>
    <scope>NUCLEOTIDE SEQUENCE [LARGE SCALE GENOMIC DNA]</scope>
    <source>
        <strain evidence="2 3">KOR42</strain>
    </source>
</reference>
<dbReference type="AlphaFoldDB" id="A0A5C5X6Y2"/>
<evidence type="ECO:0000313" key="3">
    <source>
        <dbReference type="Proteomes" id="UP000317243"/>
    </source>
</evidence>
<comment type="caution">
    <text evidence="2">The sequence shown here is derived from an EMBL/GenBank/DDBJ whole genome shotgun (WGS) entry which is preliminary data.</text>
</comment>
<dbReference type="Pfam" id="PF02321">
    <property type="entry name" value="OEP"/>
    <property type="match status" value="2"/>
</dbReference>
<organism evidence="2 3">
    <name type="scientific">Thalassoglobus neptunius</name>
    <dbReference type="NCBI Taxonomy" id="1938619"/>
    <lineage>
        <taxon>Bacteria</taxon>
        <taxon>Pseudomonadati</taxon>
        <taxon>Planctomycetota</taxon>
        <taxon>Planctomycetia</taxon>
        <taxon>Planctomycetales</taxon>
        <taxon>Planctomycetaceae</taxon>
        <taxon>Thalassoglobus</taxon>
    </lineage>
</organism>
<accession>A0A5C5X6Y2</accession>
<evidence type="ECO:0000313" key="2">
    <source>
        <dbReference type="EMBL" id="TWT58664.1"/>
    </source>
</evidence>
<dbReference type="SUPFAM" id="SSF56954">
    <property type="entry name" value="Outer membrane efflux proteins (OEP)"/>
    <property type="match status" value="1"/>
</dbReference>
<dbReference type="InterPro" id="IPR010131">
    <property type="entry name" value="MdtP/NodT-like"/>
</dbReference>
<dbReference type="PANTHER" id="PTHR30203">
    <property type="entry name" value="OUTER MEMBRANE CATION EFFLUX PROTEIN"/>
    <property type="match status" value="1"/>
</dbReference>
<name>A0A5C5X6Y2_9PLAN</name>
<dbReference type="Proteomes" id="UP000317243">
    <property type="component" value="Unassembled WGS sequence"/>
</dbReference>
<dbReference type="Gene3D" id="1.20.1600.10">
    <property type="entry name" value="Outer membrane efflux proteins (OEP)"/>
    <property type="match status" value="1"/>
</dbReference>
<dbReference type="RefSeq" id="WP_146509211.1">
    <property type="nucleotide sequence ID" value="NZ_SIHI01000001.1"/>
</dbReference>
<gene>
    <name evidence="2" type="primary">czcC_1</name>
    <name evidence="2" type="ORF">KOR42_20460</name>
</gene>